<keyword evidence="1" id="KW-0442">Lipid degradation</keyword>
<proteinExistence type="predicted"/>
<dbReference type="RefSeq" id="WP_081149966.1">
    <property type="nucleotide sequence ID" value="NZ_CP020465.1"/>
</dbReference>
<dbReference type="InterPro" id="IPR000073">
    <property type="entry name" value="AB_hydrolase_1"/>
</dbReference>
<dbReference type="PANTHER" id="PTHR11005">
    <property type="entry name" value="LYSOSOMAL ACID LIPASE-RELATED"/>
    <property type="match status" value="1"/>
</dbReference>
<sequence>MQQESIYIADGEDQLHLRHIWKNVGGVPIFMLHGLIENGFIFYTEKGKGLACYLAEQGFDVYVADLRGRGKSRPAINSTSTFGQHEAITRDIPLFLEKIQHLNSQKIHLIAHSWGGVLITSFLARYPQWLAKVKSKTCFGTKRVVTVKTFEAYFKLGLMWRYIAPIVAKNQGYFDAKKFRFGSDSETILSLKESIAWVIPGQWRDQYDGFDYYNAAQNVTWPPTWHFTGINDHALGHKQDVKLFIDECGNSAAKFSVLSKQAGNIADYDHINILTHAQAIHDHFPTLVTWLKTQD</sequence>
<evidence type="ECO:0000313" key="5">
    <source>
        <dbReference type="Proteomes" id="UP000202259"/>
    </source>
</evidence>
<keyword evidence="4" id="KW-0378">Hydrolase</keyword>
<accession>A0A222G612</accession>
<organism evidence="4 5">
    <name type="scientific">Cognaticolwellia beringensis</name>
    <dbReference type="NCBI Taxonomy" id="1967665"/>
    <lineage>
        <taxon>Bacteria</taxon>
        <taxon>Pseudomonadati</taxon>
        <taxon>Pseudomonadota</taxon>
        <taxon>Gammaproteobacteria</taxon>
        <taxon>Alteromonadales</taxon>
        <taxon>Colwelliaceae</taxon>
        <taxon>Cognaticolwellia</taxon>
    </lineage>
</organism>
<dbReference type="SUPFAM" id="SSF53474">
    <property type="entry name" value="alpha/beta-Hydrolases"/>
    <property type="match status" value="1"/>
</dbReference>
<keyword evidence="2" id="KW-0443">Lipid metabolism</keyword>
<dbReference type="KEGG" id="cber:B5D82_06025"/>
<dbReference type="AlphaFoldDB" id="A0A222G612"/>
<dbReference type="GO" id="GO:0016787">
    <property type="term" value="F:hydrolase activity"/>
    <property type="evidence" value="ECO:0007669"/>
    <property type="project" value="UniProtKB-KW"/>
</dbReference>
<keyword evidence="5" id="KW-1185">Reference proteome</keyword>
<reference evidence="4 5" key="1">
    <citation type="submission" date="2017-08" db="EMBL/GenBank/DDBJ databases">
        <title>Complete genome of Colwellia sp. NB097-1, a psychrophile bacterium ioslated from Bering Sea.</title>
        <authorList>
            <person name="Chen X."/>
        </authorList>
    </citation>
    <scope>NUCLEOTIDE SEQUENCE [LARGE SCALE GENOMIC DNA]</scope>
    <source>
        <strain evidence="4 5">NB097-1</strain>
    </source>
</reference>
<gene>
    <name evidence="4" type="ORF">B5D82_06025</name>
</gene>
<dbReference type="EMBL" id="CP020465">
    <property type="protein sequence ID" value="ASP47357.1"/>
    <property type="molecule type" value="Genomic_DNA"/>
</dbReference>
<name>A0A222G612_9GAMM</name>
<dbReference type="Gene3D" id="3.40.50.1820">
    <property type="entry name" value="alpha/beta hydrolase"/>
    <property type="match status" value="1"/>
</dbReference>
<dbReference type="Proteomes" id="UP000202259">
    <property type="component" value="Chromosome"/>
</dbReference>
<dbReference type="GO" id="GO:0016042">
    <property type="term" value="P:lipid catabolic process"/>
    <property type="evidence" value="ECO:0007669"/>
    <property type="project" value="UniProtKB-KW"/>
</dbReference>
<evidence type="ECO:0000313" key="4">
    <source>
        <dbReference type="EMBL" id="ASP47357.1"/>
    </source>
</evidence>
<dbReference type="OrthoDB" id="5758827at2"/>
<evidence type="ECO:0000256" key="1">
    <source>
        <dbReference type="ARBA" id="ARBA00022963"/>
    </source>
</evidence>
<dbReference type="Pfam" id="PF00561">
    <property type="entry name" value="Abhydrolase_1"/>
    <property type="match status" value="1"/>
</dbReference>
<evidence type="ECO:0000256" key="2">
    <source>
        <dbReference type="ARBA" id="ARBA00023098"/>
    </source>
</evidence>
<feature type="domain" description="AB hydrolase-1" evidence="3">
    <location>
        <begin position="28"/>
        <end position="134"/>
    </location>
</feature>
<dbReference type="InterPro" id="IPR029058">
    <property type="entry name" value="AB_hydrolase_fold"/>
</dbReference>
<protein>
    <submittedName>
        <fullName evidence="4">Alpha/beta hydrolase</fullName>
    </submittedName>
</protein>
<evidence type="ECO:0000259" key="3">
    <source>
        <dbReference type="Pfam" id="PF00561"/>
    </source>
</evidence>